<dbReference type="Pfam" id="PF00704">
    <property type="entry name" value="Glyco_hydro_18"/>
    <property type="match status" value="1"/>
</dbReference>
<evidence type="ECO:0000256" key="8">
    <source>
        <dbReference type="SAM" id="SignalP"/>
    </source>
</evidence>
<feature type="signal peptide" evidence="8">
    <location>
        <begin position="1"/>
        <end position="18"/>
    </location>
</feature>
<evidence type="ECO:0000313" key="11">
    <source>
        <dbReference type="Proteomes" id="UP000694941"/>
    </source>
</evidence>
<sequence length="955" mass="109430">MWWIPLFLLVELTSQAYAATIKDSSNLKLVCYYANWAVYRPGLAKFTPDNINPYLCTHLIYAFAGFGKDYELKPFDSYNDIEQGNYRKFVGLKRYNQDLKTMIAIGGWNEGSKRFSKLVADSSTREKFIQSTIRYLRQNRFNGLDLDWEYPGSRDGSSYDDRKGYALLIKELREAFDEESNSRGKERLILSVAVPAGKDYIDNGYDVPEISRYVDFINVLTYDYHTAYEGVVNHHAPLHKTPDVGRWDERDRLNVNWTINYYLELGAPRHKLIVGVPTYGRSFTLLDPLDNRIEAPADGPGEKGPSTKEKGYLAYNEICQGILKDNWEVRRPYPELLGPYCYKDNQWVGFDDEMMVINKAGYIREQGLGGAMVWTLDNDDFRGLCGEENPLVTTLRTTLLTGTKEPPTKSVVQTKLDEIKKPLLSNIEESSKHGRRLPNYHRLRNDTRAIIKNPKDLLQTPKPPTTPDPGGDFVCTDEGFFKNPKNCKKYYWCLDSGPAELGIVPHTFTCPADLYFNPLRDSCDYRRNVHCEEEESTTKPTISKPSRPTRKYFRRKRPRHHFRRTTTTTTTEAPQTEVPTTHNLADLVRLLQSLLRNEQLTKEDTTDAPITLAPISRTLPNYVTPQRNPGVEPTTGPLTSTSSSTTIKKAARHKIPRYRHHSQNLSAAGPPKTSSNAPVPQLTNQVPRRPQFEAASVNEKLFQYVSPNRKKSKAKENKDDPMVDWGGPQVPLIPAEQKEVGSLFIDQNHERTKVLTSTEPFSEARTTNDFKSRVLDNPFQYKAIERVNPSSRKSREMLFKDNETPRMSHLLTRHRGGSRARTRVRFRVRPRTRESEDAVSSRISSVTLPKDQDLSDFTAVHQATRRQLRRRPHRTTTTTPKPRGPGVTIAESMNVQCIRQGVHRHPKNCSQFIVCAFEFDGTFRNYFHSCPQRQIFDETLGRCMFGNMDTCLITV</sequence>
<feature type="compositionally biased region" description="Basic residues" evidence="7">
    <location>
        <begin position="547"/>
        <end position="559"/>
    </location>
</feature>
<dbReference type="InterPro" id="IPR001579">
    <property type="entry name" value="Glyco_hydro_18_chit_AS"/>
</dbReference>
<dbReference type="Pfam" id="PF01607">
    <property type="entry name" value="CBM_14"/>
    <property type="match status" value="2"/>
</dbReference>
<feature type="region of interest" description="Disordered" evidence="7">
    <location>
        <begin position="863"/>
        <end position="886"/>
    </location>
</feature>
<evidence type="ECO:0000256" key="6">
    <source>
        <dbReference type="RuleBase" id="RU000489"/>
    </source>
</evidence>
<dbReference type="InterPro" id="IPR036508">
    <property type="entry name" value="Chitin-bd_dom_sf"/>
</dbReference>
<keyword evidence="3 6" id="KW-0378">Hydrolase</keyword>
<keyword evidence="4" id="KW-1015">Disulfide bond</keyword>
<evidence type="ECO:0000259" key="10">
    <source>
        <dbReference type="PROSITE" id="PS51910"/>
    </source>
</evidence>
<feature type="region of interest" description="Disordered" evidence="7">
    <location>
        <begin position="704"/>
        <end position="726"/>
    </location>
</feature>
<dbReference type="Gene3D" id="3.20.20.80">
    <property type="entry name" value="Glycosidases"/>
    <property type="match status" value="1"/>
</dbReference>
<dbReference type="InterPro" id="IPR011583">
    <property type="entry name" value="Chitinase_II/V-like_cat"/>
</dbReference>
<feature type="domain" description="Chitin-binding type-2" evidence="9">
    <location>
        <begin position="894"/>
        <end position="953"/>
    </location>
</feature>
<feature type="region of interest" description="Disordered" evidence="7">
    <location>
        <begin position="531"/>
        <end position="559"/>
    </location>
</feature>
<dbReference type="RefSeq" id="XP_022252485.1">
    <property type="nucleotide sequence ID" value="XM_022396777.1"/>
</dbReference>
<proteinExistence type="inferred from homology"/>
<evidence type="ECO:0000259" key="9">
    <source>
        <dbReference type="PROSITE" id="PS50940"/>
    </source>
</evidence>
<accession>A0ABM1T9C9</accession>
<comment type="similarity">
    <text evidence="1">Belongs to the glycosyl hydrolase 18 family. Chitinase class II subfamily.</text>
</comment>
<dbReference type="InterPro" id="IPR001223">
    <property type="entry name" value="Glyco_hydro18_cat"/>
</dbReference>
<dbReference type="InterPro" id="IPR017853">
    <property type="entry name" value="GH"/>
</dbReference>
<feature type="compositionally biased region" description="Basic residues" evidence="7">
    <location>
        <begin position="863"/>
        <end position="874"/>
    </location>
</feature>
<dbReference type="Proteomes" id="UP000694941">
    <property type="component" value="Unplaced"/>
</dbReference>
<evidence type="ECO:0000256" key="7">
    <source>
        <dbReference type="SAM" id="MobiDB-lite"/>
    </source>
</evidence>
<dbReference type="PANTHER" id="PTHR11177:SF399">
    <property type="entry name" value="CHITINASE 6, ISOFORM C"/>
    <property type="match status" value="1"/>
</dbReference>
<dbReference type="SUPFAM" id="SSF51445">
    <property type="entry name" value="(Trans)glycosidases"/>
    <property type="match status" value="1"/>
</dbReference>
<feature type="compositionally biased region" description="Polar residues" evidence="7">
    <location>
        <begin position="672"/>
        <end position="683"/>
    </location>
</feature>
<evidence type="ECO:0000256" key="5">
    <source>
        <dbReference type="ARBA" id="ARBA00023295"/>
    </source>
</evidence>
<dbReference type="InterPro" id="IPR050314">
    <property type="entry name" value="Glycosyl_Hydrlase_18"/>
</dbReference>
<dbReference type="Gene3D" id="2.170.140.10">
    <property type="entry name" value="Chitin binding domain"/>
    <property type="match status" value="2"/>
</dbReference>
<dbReference type="PANTHER" id="PTHR11177">
    <property type="entry name" value="CHITINASE"/>
    <property type="match status" value="1"/>
</dbReference>
<dbReference type="InterPro" id="IPR029070">
    <property type="entry name" value="Chitinase_insertion_sf"/>
</dbReference>
<feature type="domain" description="Chitin-binding type-2" evidence="9">
    <location>
        <begin position="472"/>
        <end position="533"/>
    </location>
</feature>
<protein>
    <submittedName>
        <fullName evidence="12">Probable chitinase 10</fullName>
    </submittedName>
</protein>
<gene>
    <name evidence="12" type="primary">LOC106468440</name>
</gene>
<dbReference type="PROSITE" id="PS01095">
    <property type="entry name" value="GH18_1"/>
    <property type="match status" value="1"/>
</dbReference>
<feature type="domain" description="GH18" evidence="10">
    <location>
        <begin position="27"/>
        <end position="402"/>
    </location>
</feature>
<feature type="compositionally biased region" description="Low complexity" evidence="7">
    <location>
        <begin position="875"/>
        <end position="886"/>
    </location>
</feature>
<feature type="chain" id="PRO_5045705318" evidence="8">
    <location>
        <begin position="19"/>
        <end position="955"/>
    </location>
</feature>
<dbReference type="InterPro" id="IPR002557">
    <property type="entry name" value="Chitin-bd_dom"/>
</dbReference>
<name>A0ABM1T9C9_LIMPO</name>
<keyword evidence="5 6" id="KW-0326">Glycosidase</keyword>
<feature type="region of interest" description="Disordered" evidence="7">
    <location>
        <begin position="657"/>
        <end position="683"/>
    </location>
</feature>
<keyword evidence="11" id="KW-1185">Reference proteome</keyword>
<dbReference type="PROSITE" id="PS50940">
    <property type="entry name" value="CHIT_BIND_II"/>
    <property type="match status" value="2"/>
</dbReference>
<organism evidence="11 12">
    <name type="scientific">Limulus polyphemus</name>
    <name type="common">Atlantic horseshoe crab</name>
    <dbReference type="NCBI Taxonomy" id="6850"/>
    <lineage>
        <taxon>Eukaryota</taxon>
        <taxon>Metazoa</taxon>
        <taxon>Ecdysozoa</taxon>
        <taxon>Arthropoda</taxon>
        <taxon>Chelicerata</taxon>
        <taxon>Merostomata</taxon>
        <taxon>Xiphosura</taxon>
        <taxon>Limulidae</taxon>
        <taxon>Limulus</taxon>
    </lineage>
</organism>
<evidence type="ECO:0000313" key="12">
    <source>
        <dbReference type="RefSeq" id="XP_022252485.1"/>
    </source>
</evidence>
<dbReference type="SUPFAM" id="SSF57625">
    <property type="entry name" value="Invertebrate chitin-binding proteins"/>
    <property type="match status" value="2"/>
</dbReference>
<evidence type="ECO:0000256" key="1">
    <source>
        <dbReference type="ARBA" id="ARBA00009121"/>
    </source>
</evidence>
<dbReference type="CDD" id="cd02872">
    <property type="entry name" value="GH18_chitolectin_chitotriosidase"/>
    <property type="match status" value="1"/>
</dbReference>
<evidence type="ECO:0000256" key="2">
    <source>
        <dbReference type="ARBA" id="ARBA00022669"/>
    </source>
</evidence>
<dbReference type="SUPFAM" id="SSF54556">
    <property type="entry name" value="Chitinase insertion domain"/>
    <property type="match status" value="1"/>
</dbReference>
<keyword evidence="8" id="KW-0732">Signal</keyword>
<dbReference type="PROSITE" id="PS51910">
    <property type="entry name" value="GH18_2"/>
    <property type="match status" value="1"/>
</dbReference>
<dbReference type="SMART" id="SM00636">
    <property type="entry name" value="Glyco_18"/>
    <property type="match status" value="1"/>
</dbReference>
<dbReference type="GeneID" id="106468440"/>
<evidence type="ECO:0000256" key="3">
    <source>
        <dbReference type="ARBA" id="ARBA00022801"/>
    </source>
</evidence>
<feature type="region of interest" description="Disordered" evidence="7">
    <location>
        <begin position="620"/>
        <end position="644"/>
    </location>
</feature>
<reference evidence="12" key="1">
    <citation type="submission" date="2025-08" db="UniProtKB">
        <authorList>
            <consortium name="RefSeq"/>
        </authorList>
    </citation>
    <scope>IDENTIFICATION</scope>
    <source>
        <tissue evidence="12">Muscle</tissue>
    </source>
</reference>
<keyword evidence="2" id="KW-0147">Chitin-binding</keyword>
<dbReference type="SMART" id="SM00494">
    <property type="entry name" value="ChtBD2"/>
    <property type="match status" value="2"/>
</dbReference>
<evidence type="ECO:0000256" key="4">
    <source>
        <dbReference type="ARBA" id="ARBA00023157"/>
    </source>
</evidence>
<dbReference type="Gene3D" id="3.10.50.10">
    <property type="match status" value="1"/>
</dbReference>